<feature type="binding site" evidence="7">
    <location>
        <begin position="11"/>
        <end position="16"/>
    </location>
    <ligand>
        <name>ATP</name>
        <dbReference type="ChEBI" id="CHEBI:30616"/>
    </ligand>
</feature>
<dbReference type="InterPro" id="IPR000623">
    <property type="entry name" value="Shikimate_kinase/TSH1"/>
</dbReference>
<keyword evidence="6 7" id="KW-0057">Aromatic amino acid biosynthesis</keyword>
<evidence type="ECO:0000256" key="7">
    <source>
        <dbReference type="HAMAP-Rule" id="MF_00109"/>
    </source>
</evidence>
<dbReference type="GO" id="GO:0004765">
    <property type="term" value="F:shikimate kinase activity"/>
    <property type="evidence" value="ECO:0007669"/>
    <property type="project" value="UniProtKB-UniRule"/>
</dbReference>
<protein>
    <recommendedName>
        <fullName evidence="7">Shikimate kinase</fullName>
        <shortName evidence="7">SK</shortName>
        <ecNumber evidence="7">2.7.1.71</ecNumber>
    </recommendedName>
</protein>
<dbReference type="EC" id="2.7.1.71" evidence="7"/>
<feature type="binding site" evidence="7">
    <location>
        <position position="79"/>
    </location>
    <ligand>
        <name>substrate</name>
    </ligand>
</feature>
<dbReference type="EMBL" id="DVIQ01000024">
    <property type="protein sequence ID" value="HIS30893.1"/>
    <property type="molecule type" value="Genomic_DNA"/>
</dbReference>
<reference evidence="8" key="1">
    <citation type="submission" date="2020-10" db="EMBL/GenBank/DDBJ databases">
        <authorList>
            <person name="Gilroy R."/>
        </authorList>
    </citation>
    <scope>NUCLEOTIDE SEQUENCE</scope>
    <source>
        <strain evidence="8">CHK190-19873</strain>
    </source>
</reference>
<comment type="function">
    <text evidence="7">Catalyzes the specific phosphorylation of the 3-hydroxyl group of shikimic acid using ATP as a cosubstrate.</text>
</comment>
<evidence type="ECO:0000256" key="3">
    <source>
        <dbReference type="ARBA" id="ARBA00022741"/>
    </source>
</evidence>
<dbReference type="CDD" id="cd00464">
    <property type="entry name" value="SK"/>
    <property type="match status" value="1"/>
</dbReference>
<dbReference type="PANTHER" id="PTHR21087">
    <property type="entry name" value="SHIKIMATE KINASE"/>
    <property type="match status" value="1"/>
</dbReference>
<dbReference type="Gene3D" id="3.40.50.300">
    <property type="entry name" value="P-loop containing nucleotide triphosphate hydrolases"/>
    <property type="match status" value="1"/>
</dbReference>
<gene>
    <name evidence="7" type="primary">aroK</name>
    <name evidence="8" type="ORF">IAB44_04980</name>
</gene>
<feature type="binding site" evidence="7">
    <location>
        <position position="33"/>
    </location>
    <ligand>
        <name>substrate</name>
    </ligand>
</feature>
<evidence type="ECO:0000256" key="2">
    <source>
        <dbReference type="ARBA" id="ARBA00022679"/>
    </source>
</evidence>
<dbReference type="HAMAP" id="MF_00109">
    <property type="entry name" value="Shikimate_kinase"/>
    <property type="match status" value="1"/>
</dbReference>
<comment type="similarity">
    <text evidence="7">Belongs to the shikimate kinase family.</text>
</comment>
<comment type="subcellular location">
    <subcellularLocation>
        <location evidence="7">Cytoplasm</location>
    </subcellularLocation>
</comment>
<keyword evidence="7" id="KW-0963">Cytoplasm</keyword>
<dbReference type="PANTHER" id="PTHR21087:SF16">
    <property type="entry name" value="SHIKIMATE KINASE 1, CHLOROPLASTIC"/>
    <property type="match status" value="1"/>
</dbReference>
<keyword evidence="2 7" id="KW-0808">Transferase</keyword>
<keyword evidence="4 7" id="KW-0418">Kinase</keyword>
<dbReference type="GO" id="GO:0009073">
    <property type="term" value="P:aromatic amino acid family biosynthetic process"/>
    <property type="evidence" value="ECO:0007669"/>
    <property type="project" value="UniProtKB-KW"/>
</dbReference>
<evidence type="ECO:0000256" key="4">
    <source>
        <dbReference type="ARBA" id="ARBA00022777"/>
    </source>
</evidence>
<keyword evidence="3 7" id="KW-0547">Nucleotide-binding</keyword>
<sequence length="170" mass="18756">MKNIALIGFMGAGKSTVAAAFQEKFGRTAIEMDEEIARREGKSIPDIFKEKGEDYFRELETAFLRELSGREGLVISCGGGVPLRPENVALLRKGGVVVWLAARPETILERTKGSDDRPLLRGKKDIGSISQLMDARREKYEAAADIRVWTDGKTGEEICREILGALDEAI</sequence>
<keyword evidence="7" id="KW-0479">Metal-binding</keyword>
<evidence type="ECO:0000313" key="9">
    <source>
        <dbReference type="Proteomes" id="UP000823935"/>
    </source>
</evidence>
<feature type="binding site" evidence="7">
    <location>
        <position position="57"/>
    </location>
    <ligand>
        <name>substrate</name>
    </ligand>
</feature>
<comment type="subunit">
    <text evidence="7">Monomer.</text>
</comment>
<reference evidence="8" key="2">
    <citation type="journal article" date="2021" name="PeerJ">
        <title>Extensive microbial diversity within the chicken gut microbiome revealed by metagenomics and culture.</title>
        <authorList>
            <person name="Gilroy R."/>
            <person name="Ravi A."/>
            <person name="Getino M."/>
            <person name="Pursley I."/>
            <person name="Horton D.L."/>
            <person name="Alikhan N.F."/>
            <person name="Baker D."/>
            <person name="Gharbi K."/>
            <person name="Hall N."/>
            <person name="Watson M."/>
            <person name="Adriaenssens E.M."/>
            <person name="Foster-Nyarko E."/>
            <person name="Jarju S."/>
            <person name="Secka A."/>
            <person name="Antonio M."/>
            <person name="Oren A."/>
            <person name="Chaudhuri R.R."/>
            <person name="La Ragione R."/>
            <person name="Hildebrand F."/>
            <person name="Pallen M.J."/>
        </authorList>
    </citation>
    <scope>NUCLEOTIDE SEQUENCE</scope>
    <source>
        <strain evidence="8">CHK190-19873</strain>
    </source>
</reference>
<keyword evidence="1 7" id="KW-0028">Amino-acid biosynthesis</keyword>
<comment type="pathway">
    <text evidence="7">Metabolic intermediate biosynthesis; chorismate biosynthesis; chorismate from D-erythrose 4-phosphate and phosphoenolpyruvate: step 5/7.</text>
</comment>
<comment type="catalytic activity">
    <reaction evidence="7">
        <text>shikimate + ATP = 3-phosphoshikimate + ADP + H(+)</text>
        <dbReference type="Rhea" id="RHEA:13121"/>
        <dbReference type="ChEBI" id="CHEBI:15378"/>
        <dbReference type="ChEBI" id="CHEBI:30616"/>
        <dbReference type="ChEBI" id="CHEBI:36208"/>
        <dbReference type="ChEBI" id="CHEBI:145989"/>
        <dbReference type="ChEBI" id="CHEBI:456216"/>
        <dbReference type="EC" id="2.7.1.71"/>
    </reaction>
</comment>
<dbReference type="GO" id="GO:0009423">
    <property type="term" value="P:chorismate biosynthetic process"/>
    <property type="evidence" value="ECO:0007669"/>
    <property type="project" value="UniProtKB-UniRule"/>
</dbReference>
<comment type="cofactor">
    <cofactor evidence="7">
        <name>Mg(2+)</name>
        <dbReference type="ChEBI" id="CHEBI:18420"/>
    </cofactor>
    <text evidence="7">Binds 1 Mg(2+) ion per subunit.</text>
</comment>
<name>A0A9D1ES32_9FIRM</name>
<comment type="caution">
    <text evidence="7">Lacks conserved residue(s) required for the propagation of feature annotation.</text>
</comment>
<feature type="binding site" evidence="7">
    <location>
        <position position="15"/>
    </location>
    <ligand>
        <name>Mg(2+)</name>
        <dbReference type="ChEBI" id="CHEBI:18420"/>
    </ligand>
</feature>
<keyword evidence="7" id="KW-0460">Magnesium</keyword>
<evidence type="ECO:0000256" key="6">
    <source>
        <dbReference type="ARBA" id="ARBA00023141"/>
    </source>
</evidence>
<accession>A0A9D1ES32</accession>
<dbReference type="GO" id="GO:0005524">
    <property type="term" value="F:ATP binding"/>
    <property type="evidence" value="ECO:0007669"/>
    <property type="project" value="UniProtKB-UniRule"/>
</dbReference>
<keyword evidence="5 7" id="KW-0067">ATP-binding</keyword>
<comment type="caution">
    <text evidence="8">The sequence shown here is derived from an EMBL/GenBank/DDBJ whole genome shotgun (WGS) entry which is preliminary data.</text>
</comment>
<dbReference type="AlphaFoldDB" id="A0A9D1ES32"/>
<dbReference type="Proteomes" id="UP000823935">
    <property type="component" value="Unassembled WGS sequence"/>
</dbReference>
<dbReference type="InterPro" id="IPR031322">
    <property type="entry name" value="Shikimate/glucono_kinase"/>
</dbReference>
<feature type="binding site" evidence="7">
    <location>
        <position position="136"/>
    </location>
    <ligand>
        <name>substrate</name>
    </ligand>
</feature>
<dbReference type="GO" id="GO:0008652">
    <property type="term" value="P:amino acid biosynthetic process"/>
    <property type="evidence" value="ECO:0007669"/>
    <property type="project" value="UniProtKB-KW"/>
</dbReference>
<dbReference type="GO" id="GO:0000287">
    <property type="term" value="F:magnesium ion binding"/>
    <property type="evidence" value="ECO:0007669"/>
    <property type="project" value="UniProtKB-UniRule"/>
</dbReference>
<evidence type="ECO:0000256" key="1">
    <source>
        <dbReference type="ARBA" id="ARBA00022605"/>
    </source>
</evidence>
<dbReference type="InterPro" id="IPR027417">
    <property type="entry name" value="P-loop_NTPase"/>
</dbReference>
<dbReference type="GO" id="GO:0005829">
    <property type="term" value="C:cytosol"/>
    <property type="evidence" value="ECO:0007669"/>
    <property type="project" value="TreeGrafter"/>
</dbReference>
<proteinExistence type="inferred from homology"/>
<evidence type="ECO:0000313" key="8">
    <source>
        <dbReference type="EMBL" id="HIS30893.1"/>
    </source>
</evidence>
<dbReference type="Pfam" id="PF01202">
    <property type="entry name" value="SKI"/>
    <property type="match status" value="1"/>
</dbReference>
<dbReference type="SUPFAM" id="SSF52540">
    <property type="entry name" value="P-loop containing nucleoside triphosphate hydrolases"/>
    <property type="match status" value="1"/>
</dbReference>
<dbReference type="PRINTS" id="PR01100">
    <property type="entry name" value="SHIKIMTKNASE"/>
</dbReference>
<feature type="binding site" evidence="7">
    <location>
        <position position="117"/>
    </location>
    <ligand>
        <name>ATP</name>
        <dbReference type="ChEBI" id="CHEBI:30616"/>
    </ligand>
</feature>
<organism evidence="8 9">
    <name type="scientific">Candidatus Limivivens intestinipullorum</name>
    <dbReference type="NCBI Taxonomy" id="2840858"/>
    <lineage>
        <taxon>Bacteria</taxon>
        <taxon>Bacillati</taxon>
        <taxon>Bacillota</taxon>
        <taxon>Clostridia</taxon>
        <taxon>Lachnospirales</taxon>
        <taxon>Lachnospiraceae</taxon>
        <taxon>Lachnospiraceae incertae sedis</taxon>
        <taxon>Candidatus Limivivens</taxon>
    </lineage>
</organism>
<evidence type="ECO:0000256" key="5">
    <source>
        <dbReference type="ARBA" id="ARBA00022840"/>
    </source>
</evidence>